<name>A0A7Y2KM44_SPHPI</name>
<sequence>MIVIPMAGSSRRFTQAGYLVPKYMLDLRGRPLFDWAVASFSASFSSETFLFVVRDVQETPDFVAARAAALGIAEYRIVELDRVTAGQAETVELGLRQAEVSDDTGLAIFNIDTIRPHLDPSSMPGFAGWLEVFRTAGDNWSFIEPAKDDPARVARTTEKQRISDLCCTGLYQFTRAALFLEALAAERAAPSSHELFAAPLYNHLIARGEAIGWREVSTDDVILSGVPAEYEALLRDLPPALLALEGSMPEAAR</sequence>
<reference evidence="3 4" key="1">
    <citation type="submission" date="2020-05" db="EMBL/GenBank/DDBJ databases">
        <title>Draft Genome Sequences of Sphingomonas sp. Isolated from the International Space Station.</title>
        <authorList>
            <person name="Bijlani S."/>
            <person name="Singh N.K."/>
            <person name="Mason C.E."/>
            <person name="Wang C.C."/>
            <person name="Venkateswaran K."/>
        </authorList>
    </citation>
    <scope>NUCLEOTIDE SEQUENCE [LARGE SCALE GENOMIC DNA]</scope>
    <source>
        <strain evidence="3 4">FKI-L5-BR-P1</strain>
    </source>
</reference>
<dbReference type="Proteomes" id="UP000550136">
    <property type="component" value="Unassembled WGS sequence"/>
</dbReference>
<evidence type="ECO:0000313" key="4">
    <source>
        <dbReference type="Proteomes" id="UP000550136"/>
    </source>
</evidence>
<evidence type="ECO:0000256" key="1">
    <source>
        <dbReference type="ARBA" id="ARBA00022842"/>
    </source>
</evidence>
<dbReference type="PIRSF" id="PIRSF028162">
    <property type="entry name" value="BcbE_prd"/>
    <property type="match status" value="1"/>
</dbReference>
<dbReference type="InterPro" id="IPR025877">
    <property type="entry name" value="MobA-like_NTP_Trfase"/>
</dbReference>
<evidence type="ECO:0000259" key="2">
    <source>
        <dbReference type="Pfam" id="PF12804"/>
    </source>
</evidence>
<gene>
    <name evidence="3" type="ORF">HKX06_01070</name>
</gene>
<dbReference type="Gene3D" id="3.90.550.10">
    <property type="entry name" value="Spore Coat Polysaccharide Biosynthesis Protein SpsA, Chain A"/>
    <property type="match status" value="1"/>
</dbReference>
<comment type="caution">
    <text evidence="3">The sequence shown here is derived from an EMBL/GenBank/DDBJ whole genome shotgun (WGS) entry which is preliminary data.</text>
</comment>
<dbReference type="AlphaFoldDB" id="A0A7Y2KM44"/>
<dbReference type="InterPro" id="IPR016873">
    <property type="entry name" value="Caps_polysacc_synth_BcbE_prd"/>
</dbReference>
<dbReference type="EMBL" id="JABEOU010000004">
    <property type="protein sequence ID" value="NNG55987.1"/>
    <property type="molecule type" value="Genomic_DNA"/>
</dbReference>
<protein>
    <submittedName>
        <fullName evidence="3">NTP transferase domain-containing protein</fullName>
    </submittedName>
</protein>
<organism evidence="3 4">
    <name type="scientific">Sphingomonas paucimobilis</name>
    <name type="common">Pseudomonas paucimobilis</name>
    <dbReference type="NCBI Taxonomy" id="13689"/>
    <lineage>
        <taxon>Bacteria</taxon>
        <taxon>Pseudomonadati</taxon>
        <taxon>Pseudomonadota</taxon>
        <taxon>Alphaproteobacteria</taxon>
        <taxon>Sphingomonadales</taxon>
        <taxon>Sphingomonadaceae</taxon>
        <taxon>Sphingomonas</taxon>
    </lineage>
</organism>
<accession>A0A7Y2KM44</accession>
<keyword evidence="3" id="KW-0808">Transferase</keyword>
<dbReference type="SUPFAM" id="SSF53448">
    <property type="entry name" value="Nucleotide-diphospho-sugar transferases"/>
    <property type="match status" value="1"/>
</dbReference>
<feature type="domain" description="MobA-like NTP transferase" evidence="2">
    <location>
        <begin position="3"/>
        <end position="114"/>
    </location>
</feature>
<dbReference type="Pfam" id="PF12804">
    <property type="entry name" value="NTP_transf_3"/>
    <property type="match status" value="1"/>
</dbReference>
<keyword evidence="1" id="KW-0460">Magnesium</keyword>
<proteinExistence type="predicted"/>
<dbReference type="GO" id="GO:0016779">
    <property type="term" value="F:nucleotidyltransferase activity"/>
    <property type="evidence" value="ECO:0007669"/>
    <property type="project" value="UniProtKB-ARBA"/>
</dbReference>
<dbReference type="InterPro" id="IPR029044">
    <property type="entry name" value="Nucleotide-diphossugar_trans"/>
</dbReference>
<dbReference type="RefSeq" id="WP_051121480.1">
    <property type="nucleotide sequence ID" value="NZ_JABEOU010000004.1"/>
</dbReference>
<evidence type="ECO:0000313" key="3">
    <source>
        <dbReference type="EMBL" id="NNG55987.1"/>
    </source>
</evidence>